<dbReference type="InterPro" id="IPR005064">
    <property type="entry name" value="BUG"/>
</dbReference>
<name>A0A852ZZ41_9ACTN</name>
<comment type="similarity">
    <text evidence="1">Belongs to the UPF0065 (bug) family.</text>
</comment>
<organism evidence="3 4">
    <name type="scientific">Allostreptomyces psammosilenae</name>
    <dbReference type="NCBI Taxonomy" id="1892865"/>
    <lineage>
        <taxon>Bacteria</taxon>
        <taxon>Bacillati</taxon>
        <taxon>Actinomycetota</taxon>
        <taxon>Actinomycetes</taxon>
        <taxon>Kitasatosporales</taxon>
        <taxon>Streptomycetaceae</taxon>
        <taxon>Allostreptomyces</taxon>
    </lineage>
</organism>
<protein>
    <submittedName>
        <fullName evidence="3">Putative tricarboxylic transport membrane protein</fullName>
    </submittedName>
</protein>
<dbReference type="Pfam" id="PF03401">
    <property type="entry name" value="TctC"/>
    <property type="match status" value="1"/>
</dbReference>
<comment type="caution">
    <text evidence="3">The sequence shown here is derived from an EMBL/GenBank/DDBJ whole genome shotgun (WGS) entry which is preliminary data.</text>
</comment>
<evidence type="ECO:0000313" key="4">
    <source>
        <dbReference type="Proteomes" id="UP000567795"/>
    </source>
</evidence>
<accession>A0A852ZZ41</accession>
<dbReference type="PANTHER" id="PTHR42928">
    <property type="entry name" value="TRICARBOXYLATE-BINDING PROTEIN"/>
    <property type="match status" value="1"/>
</dbReference>
<dbReference type="Proteomes" id="UP000567795">
    <property type="component" value="Unassembled WGS sequence"/>
</dbReference>
<proteinExistence type="inferred from homology"/>
<dbReference type="InterPro" id="IPR042100">
    <property type="entry name" value="Bug_dom1"/>
</dbReference>
<evidence type="ECO:0000313" key="3">
    <source>
        <dbReference type="EMBL" id="NYI03542.1"/>
    </source>
</evidence>
<dbReference type="RefSeq" id="WP_246449538.1">
    <property type="nucleotide sequence ID" value="NZ_JACBZD010000001.1"/>
</dbReference>
<feature type="region of interest" description="Disordered" evidence="2">
    <location>
        <begin position="1"/>
        <end position="26"/>
    </location>
</feature>
<dbReference type="PIRSF" id="PIRSF017082">
    <property type="entry name" value="YflP"/>
    <property type="match status" value="1"/>
</dbReference>
<dbReference type="Gene3D" id="3.40.190.150">
    <property type="entry name" value="Bordetella uptake gene, domain 1"/>
    <property type="match status" value="1"/>
</dbReference>
<gene>
    <name evidence="3" type="ORF">FHU37_000485</name>
</gene>
<dbReference type="SUPFAM" id="SSF53850">
    <property type="entry name" value="Periplasmic binding protein-like II"/>
    <property type="match status" value="1"/>
</dbReference>
<keyword evidence="4" id="KW-1185">Reference proteome</keyword>
<dbReference type="PANTHER" id="PTHR42928:SF3">
    <property type="entry name" value="UPF0065 PROTEIN YFLP"/>
    <property type="match status" value="1"/>
</dbReference>
<reference evidence="3 4" key="1">
    <citation type="submission" date="2020-07" db="EMBL/GenBank/DDBJ databases">
        <title>Sequencing the genomes of 1000 actinobacteria strains.</title>
        <authorList>
            <person name="Klenk H.-P."/>
        </authorList>
    </citation>
    <scope>NUCLEOTIDE SEQUENCE [LARGE SCALE GENOMIC DNA]</scope>
    <source>
        <strain evidence="3 4">DSM 42178</strain>
    </source>
</reference>
<sequence length="354" mass="36642">MAAREGGRAMEAAARTPSGPRAGRGVSRRTLLTSAVAGGGALALLAAGLRSDDRGLRGLRLMVPNTAGSGYDITARTLAEVLAETGAAPDVQVFNLPGAGGTVALARLFNEAGNGLLGLMMGLGTVGAAYADGSGQARPWLAAATPVARLVEEPEVVVVSADSPYAELSELLESWAAAPATMRVGGSSTPAGPDQLMLMRLADAVGVPRGRVDYVNYDGGELLPAIRRSEVAFAISGVGETLAQVQAGELRALAVTSGRPLPHYPAPTLRQQGLDLVFTNWRGLLAPPGVDARRREALRAAVEVARGSARWRRALERNGWTDAFATGQEFADFLRDQGERVDATLRGSGGALLG</sequence>
<dbReference type="AlphaFoldDB" id="A0A852ZZ41"/>
<dbReference type="EMBL" id="JACBZD010000001">
    <property type="protein sequence ID" value="NYI03542.1"/>
    <property type="molecule type" value="Genomic_DNA"/>
</dbReference>
<evidence type="ECO:0000256" key="1">
    <source>
        <dbReference type="ARBA" id="ARBA00006987"/>
    </source>
</evidence>
<evidence type="ECO:0000256" key="2">
    <source>
        <dbReference type="SAM" id="MobiDB-lite"/>
    </source>
</evidence>
<dbReference type="Gene3D" id="3.40.190.10">
    <property type="entry name" value="Periplasmic binding protein-like II"/>
    <property type="match status" value="1"/>
</dbReference>